<feature type="domain" description="Helicase ATP-binding" evidence="12">
    <location>
        <begin position="285"/>
        <end position="451"/>
    </location>
</feature>
<dbReference type="InterPro" id="IPR042115">
    <property type="entry name" value="PriA_3primeBD_sf"/>
</dbReference>
<protein>
    <recommendedName>
        <fullName evidence="11">Replication restart protein PriA</fullName>
    </recommendedName>
    <alternativeName>
        <fullName evidence="11">ATP-dependent DNA helicase PriA</fullName>
        <ecNumber evidence="11">5.6.2.4</ecNumber>
    </alternativeName>
    <alternativeName>
        <fullName evidence="11">DNA 3'-5' helicase PriA</fullName>
    </alternativeName>
</protein>
<feature type="domain" description="Helicase C-terminal" evidence="13">
    <location>
        <begin position="549"/>
        <end position="703"/>
    </location>
</feature>
<evidence type="ECO:0000259" key="13">
    <source>
        <dbReference type="PROSITE" id="PS51194"/>
    </source>
</evidence>
<dbReference type="EC" id="5.6.2.4" evidence="11"/>
<dbReference type="SUPFAM" id="SSF52540">
    <property type="entry name" value="P-loop containing nucleoside triphosphate hydrolases"/>
    <property type="match status" value="2"/>
</dbReference>
<comment type="caution">
    <text evidence="14">The sequence shown here is derived from an EMBL/GenBank/DDBJ whole genome shotgun (WGS) entry which is preliminary data.</text>
</comment>
<feature type="binding site" evidence="11">
    <location>
        <position position="554"/>
    </location>
    <ligand>
        <name>Zn(2+)</name>
        <dbReference type="ChEBI" id="CHEBI:29105"/>
        <label>1</label>
    </ligand>
</feature>
<dbReference type="Gene3D" id="3.40.50.300">
    <property type="entry name" value="P-loop containing nucleotide triphosphate hydrolases"/>
    <property type="match status" value="2"/>
</dbReference>
<dbReference type="Pfam" id="PF17764">
    <property type="entry name" value="PriA_3primeBD"/>
    <property type="match status" value="1"/>
</dbReference>
<feature type="binding site" evidence="11">
    <location>
        <position position="557"/>
    </location>
    <ligand>
        <name>Zn(2+)</name>
        <dbReference type="ChEBI" id="CHEBI:29105"/>
        <label>1</label>
    </ligand>
</feature>
<evidence type="ECO:0000256" key="7">
    <source>
        <dbReference type="ARBA" id="ARBA00022833"/>
    </source>
</evidence>
<dbReference type="PROSITE" id="PS51192">
    <property type="entry name" value="HELICASE_ATP_BIND_1"/>
    <property type="match status" value="1"/>
</dbReference>
<dbReference type="InterPro" id="IPR001650">
    <property type="entry name" value="Helicase_C-like"/>
</dbReference>
<dbReference type="InterPro" id="IPR040498">
    <property type="entry name" value="PriA_CRR"/>
</dbReference>
<keyword evidence="1 11" id="KW-0639">Primosome</keyword>
<dbReference type="Pfam" id="PF18319">
    <property type="entry name" value="Zn_ribbon_PriA"/>
    <property type="match status" value="1"/>
</dbReference>
<comment type="cofactor">
    <cofactor evidence="11">
        <name>Zn(2+)</name>
        <dbReference type="ChEBI" id="CHEBI:29105"/>
    </cofactor>
    <text evidence="11">Binds 2 zinc ions per subunit.</text>
</comment>
<feature type="binding site" evidence="11">
    <location>
        <position position="514"/>
    </location>
    <ligand>
        <name>Zn(2+)</name>
        <dbReference type="ChEBI" id="CHEBI:29105"/>
        <label>1</label>
    </ligand>
</feature>
<dbReference type="CDD" id="cd18804">
    <property type="entry name" value="SF2_C_priA"/>
    <property type="match status" value="1"/>
</dbReference>
<dbReference type="PROSITE" id="PS51194">
    <property type="entry name" value="HELICASE_CTER"/>
    <property type="match status" value="1"/>
</dbReference>
<evidence type="ECO:0000313" key="15">
    <source>
        <dbReference type="Proteomes" id="UP001314261"/>
    </source>
</evidence>
<dbReference type="RefSeq" id="WP_187753191.1">
    <property type="nucleotide sequence ID" value="NZ_CAUZLR010000001.1"/>
</dbReference>
<comment type="caution">
    <text evidence="11">Lacks conserved residue(s) required for the propagation of feature annotation.</text>
</comment>
<accession>A0ABM9ML41</accession>
<dbReference type="NCBIfam" id="TIGR00595">
    <property type="entry name" value="priA"/>
    <property type="match status" value="1"/>
</dbReference>
<dbReference type="GO" id="GO:0004386">
    <property type="term" value="F:helicase activity"/>
    <property type="evidence" value="ECO:0007669"/>
    <property type="project" value="UniProtKB-KW"/>
</dbReference>
<dbReference type="EMBL" id="CAUZLR010000001">
    <property type="protein sequence ID" value="CAK1223436.1"/>
    <property type="molecule type" value="Genomic_DNA"/>
</dbReference>
<proteinExistence type="inferred from homology"/>
<keyword evidence="10 11" id="KW-0413">Isomerase</keyword>
<comment type="function">
    <text evidence="11">Initiates the restart of stalled replication forks, which reloads the replicative helicase on sites other than the origin of replication. Recognizes and binds to abandoned replication forks and remodels them to uncover a helicase loading site. Promotes assembly of the primosome at these replication forks.</text>
</comment>
<dbReference type="NCBIfam" id="NF004066">
    <property type="entry name" value="PRK05580.1-3"/>
    <property type="match status" value="1"/>
</dbReference>
<dbReference type="CDD" id="cd17929">
    <property type="entry name" value="DEXHc_priA"/>
    <property type="match status" value="1"/>
</dbReference>
<feature type="binding site" evidence="11">
    <location>
        <position position="541"/>
    </location>
    <ligand>
        <name>Zn(2+)</name>
        <dbReference type="ChEBI" id="CHEBI:29105"/>
        <label>2</label>
    </ligand>
</feature>
<dbReference type="SMART" id="SM00490">
    <property type="entry name" value="HELICc"/>
    <property type="match status" value="1"/>
</dbReference>
<dbReference type="InterPro" id="IPR005259">
    <property type="entry name" value="PriA"/>
</dbReference>
<keyword evidence="7 11" id="KW-0862">Zinc</keyword>
<comment type="similarity">
    <text evidence="11">Belongs to the helicase family. PriA subfamily.</text>
</comment>
<evidence type="ECO:0000259" key="12">
    <source>
        <dbReference type="PROSITE" id="PS51192"/>
    </source>
</evidence>
<evidence type="ECO:0000256" key="3">
    <source>
        <dbReference type="ARBA" id="ARBA00022723"/>
    </source>
</evidence>
<sequence>MVKKYAQVIVDVPTQQTNQPYSYLIPAELAEQVQAGVRVLVAFGHRSVLGYVVGLSDELPKDLTVDQLKDVLTVLDEQPVLSKELLALAKDLAEKNFSFWVSFLALMLPTALKADYRKELTALPGLSDTDRVTYLDGQSRRLVKTKDFSAKGWRTILRLQKDGVLAVRNVIENKGKVKTQLAFKVIDNEAELAEKADQMKSGAKQQRAILDFALAHPGQTFSKQEWGELVDVSPSSLNTAVGKGVLDKVQVEVKRRPLGAVTSQKESAKTLNDEQERAYTRITKAIEKDDNKVFLLEGITGSGKTEVYLQAAQKAIDEGKQVLFLVPEIALTPQMQKRVQDRFGDQTALLHSGLSNGERYDEWRRIREGAVQVVVGARSAVFAPLNRLGLIIVDEEHESSYSQSENPHYSARDVAFWRASYHNAPVVLGSATPSLESRARAQKEVYDLLSLTKRANPEAQLPKVDIVDMRQELLDNGDTNFSKELLEKLKEHLARGEQAVLLLNRRGFSSFVMCRDCGYVPRDPNCNLAMTLHMDTHTLKCHYCDYQAPIPQVCPVCGSKRIRYYGTGTEKVEAELKKRLPEYGVIRLDQDTTRKKGAMAKALADFGQKKAQILLGTQMVAKGLDFPDVTLVGVLNADTGLGLPDFRASEKTFQLLTQVAGRAGRSKARGEVVIQTFNPDHYALKFAQQHDYEGFYRQEMAIRHAAEFPPYFYTVQIQCSDPDEAKVALQSAKIAAWLKKRLPEDVLILGPSPRSIAKLKGRYFFQMILKMKKPDEADEQLRELVDRSQHAEKDFRLEVRRDPVSFM</sequence>
<comment type="subunit">
    <text evidence="11">Component of the replication restart primosome.</text>
</comment>
<dbReference type="PANTHER" id="PTHR30580:SF0">
    <property type="entry name" value="PRIMOSOMAL PROTEIN N"/>
    <property type="match status" value="1"/>
</dbReference>
<evidence type="ECO:0000256" key="10">
    <source>
        <dbReference type="ARBA" id="ARBA00023235"/>
    </source>
</evidence>
<keyword evidence="6 11" id="KW-0347">Helicase</keyword>
<gene>
    <name evidence="11" type="primary">priA</name>
    <name evidence="14" type="ORF">R54839_PPFHFPJH_00065</name>
</gene>
<dbReference type="InterPro" id="IPR041236">
    <property type="entry name" value="PriA_C"/>
</dbReference>
<reference evidence="14 15" key="1">
    <citation type="submission" date="2023-10" db="EMBL/GenBank/DDBJ databases">
        <authorList>
            <person name="Botero Cardona J."/>
        </authorList>
    </citation>
    <scope>NUCLEOTIDE SEQUENCE [LARGE SCALE GENOMIC DNA]</scope>
    <source>
        <strain evidence="14 15">R-54839</strain>
    </source>
</reference>
<dbReference type="HAMAP" id="MF_00983">
    <property type="entry name" value="PriA"/>
    <property type="match status" value="1"/>
</dbReference>
<keyword evidence="5 11" id="KW-0378">Hydrolase</keyword>
<evidence type="ECO:0000313" key="14">
    <source>
        <dbReference type="EMBL" id="CAK1223436.1"/>
    </source>
</evidence>
<keyword evidence="4 11" id="KW-0547">Nucleotide-binding</keyword>
<evidence type="ECO:0000256" key="5">
    <source>
        <dbReference type="ARBA" id="ARBA00022801"/>
    </source>
</evidence>
<dbReference type="InterPro" id="IPR027417">
    <property type="entry name" value="P-loop_NTPase"/>
</dbReference>
<dbReference type="InterPro" id="IPR006935">
    <property type="entry name" value="Helicase/UvrB_N"/>
</dbReference>
<evidence type="ECO:0000256" key="9">
    <source>
        <dbReference type="ARBA" id="ARBA00023125"/>
    </source>
</evidence>
<dbReference type="Pfam" id="PF00271">
    <property type="entry name" value="Helicase_C"/>
    <property type="match status" value="1"/>
</dbReference>
<evidence type="ECO:0000256" key="4">
    <source>
        <dbReference type="ARBA" id="ARBA00022741"/>
    </source>
</evidence>
<feature type="binding site" evidence="11">
    <location>
        <position position="526"/>
    </location>
    <ligand>
        <name>Zn(2+)</name>
        <dbReference type="ChEBI" id="CHEBI:29105"/>
        <label>2</label>
    </ligand>
</feature>
<evidence type="ECO:0000256" key="2">
    <source>
        <dbReference type="ARBA" id="ARBA00022705"/>
    </source>
</evidence>
<comment type="catalytic activity">
    <reaction evidence="11">
        <text>Couples ATP hydrolysis with the unwinding of duplex DNA by translocating in the 3'-5' direction.</text>
        <dbReference type="EC" id="5.6.2.4"/>
    </reaction>
</comment>
<dbReference type="PANTHER" id="PTHR30580">
    <property type="entry name" value="PRIMOSOMAL PROTEIN N"/>
    <property type="match status" value="1"/>
</dbReference>
<evidence type="ECO:0000256" key="8">
    <source>
        <dbReference type="ARBA" id="ARBA00022840"/>
    </source>
</evidence>
<dbReference type="InterPro" id="IPR014001">
    <property type="entry name" value="Helicase_ATP-bd"/>
</dbReference>
<comment type="catalytic activity">
    <reaction evidence="11">
        <text>ATP + H2O = ADP + phosphate + H(+)</text>
        <dbReference type="Rhea" id="RHEA:13065"/>
        <dbReference type="ChEBI" id="CHEBI:15377"/>
        <dbReference type="ChEBI" id="CHEBI:15378"/>
        <dbReference type="ChEBI" id="CHEBI:30616"/>
        <dbReference type="ChEBI" id="CHEBI:43474"/>
        <dbReference type="ChEBI" id="CHEBI:456216"/>
        <dbReference type="EC" id="5.6.2.4"/>
    </reaction>
</comment>
<dbReference type="Pfam" id="PF18074">
    <property type="entry name" value="PriA_C"/>
    <property type="match status" value="1"/>
</dbReference>
<evidence type="ECO:0000256" key="11">
    <source>
        <dbReference type="HAMAP-Rule" id="MF_00983"/>
    </source>
</evidence>
<dbReference type="Pfam" id="PF04851">
    <property type="entry name" value="ResIII"/>
    <property type="match status" value="1"/>
</dbReference>
<organism evidence="14 15">
    <name type="scientific">Fructobacillus fructosus</name>
    <dbReference type="NCBI Taxonomy" id="1631"/>
    <lineage>
        <taxon>Bacteria</taxon>
        <taxon>Bacillati</taxon>
        <taxon>Bacillota</taxon>
        <taxon>Bacilli</taxon>
        <taxon>Lactobacillales</taxon>
        <taxon>Lactobacillaceae</taxon>
        <taxon>Fructobacillus</taxon>
    </lineage>
</organism>
<name>A0ABM9ML41_9LACO</name>
<dbReference type="SMART" id="SM00487">
    <property type="entry name" value="DEXDc"/>
    <property type="match status" value="1"/>
</dbReference>
<dbReference type="InterPro" id="IPR041222">
    <property type="entry name" value="PriA_3primeBD"/>
</dbReference>
<feature type="binding site" evidence="11">
    <location>
        <position position="517"/>
    </location>
    <ligand>
        <name>Zn(2+)</name>
        <dbReference type="ChEBI" id="CHEBI:29105"/>
        <label>1</label>
    </ligand>
</feature>
<keyword evidence="3 11" id="KW-0479">Metal-binding</keyword>
<feature type="binding site" evidence="11">
    <location>
        <position position="544"/>
    </location>
    <ligand>
        <name>Zn(2+)</name>
        <dbReference type="ChEBI" id="CHEBI:29105"/>
        <label>2</label>
    </ligand>
</feature>
<keyword evidence="8 11" id="KW-0067">ATP-binding</keyword>
<dbReference type="Proteomes" id="UP001314261">
    <property type="component" value="Unassembled WGS sequence"/>
</dbReference>
<evidence type="ECO:0000256" key="1">
    <source>
        <dbReference type="ARBA" id="ARBA00022515"/>
    </source>
</evidence>
<keyword evidence="15" id="KW-1185">Reference proteome</keyword>
<keyword evidence="9 11" id="KW-0238">DNA-binding</keyword>
<dbReference type="Gene3D" id="3.40.1440.60">
    <property type="entry name" value="PriA, 3(prime) DNA-binding domain"/>
    <property type="match status" value="1"/>
</dbReference>
<keyword evidence="2 11" id="KW-0235">DNA replication</keyword>
<evidence type="ECO:0000256" key="6">
    <source>
        <dbReference type="ARBA" id="ARBA00022806"/>
    </source>
</evidence>